<dbReference type="InterPro" id="IPR036537">
    <property type="entry name" value="Adaptor_Cbl_N_dom_sf"/>
</dbReference>
<gene>
    <name evidence="3" type="ORF">R3P38DRAFT_2788691</name>
</gene>
<dbReference type="GO" id="GO:0007166">
    <property type="term" value="P:cell surface receptor signaling pathway"/>
    <property type="evidence" value="ECO:0007669"/>
    <property type="project" value="InterPro"/>
</dbReference>
<protein>
    <submittedName>
        <fullName evidence="3">P-loop containing nucleoside triphosphate hydrolase protein</fullName>
    </submittedName>
</protein>
<comment type="caution">
    <text evidence="3">The sequence shown here is derived from an EMBL/GenBank/DDBJ whole genome shotgun (WGS) entry which is preliminary data.</text>
</comment>
<dbReference type="GO" id="GO:0016787">
    <property type="term" value="F:hydrolase activity"/>
    <property type="evidence" value="ECO:0007669"/>
    <property type="project" value="UniProtKB-KW"/>
</dbReference>
<dbReference type="Pfam" id="PF20703">
    <property type="entry name" value="nSTAND1"/>
    <property type="match status" value="1"/>
</dbReference>
<dbReference type="Gene3D" id="1.20.930.20">
    <property type="entry name" value="Adaptor protein Cbl, N-terminal domain"/>
    <property type="match status" value="1"/>
</dbReference>
<organism evidence="3 4">
    <name type="scientific">Favolaschia claudopus</name>
    <dbReference type="NCBI Taxonomy" id="2862362"/>
    <lineage>
        <taxon>Eukaryota</taxon>
        <taxon>Fungi</taxon>
        <taxon>Dikarya</taxon>
        <taxon>Basidiomycota</taxon>
        <taxon>Agaricomycotina</taxon>
        <taxon>Agaricomycetes</taxon>
        <taxon>Agaricomycetidae</taxon>
        <taxon>Agaricales</taxon>
        <taxon>Marasmiineae</taxon>
        <taxon>Mycenaceae</taxon>
        <taxon>Favolaschia</taxon>
    </lineage>
</organism>
<evidence type="ECO:0000313" key="3">
    <source>
        <dbReference type="EMBL" id="KAK7013242.1"/>
    </source>
</evidence>
<proteinExistence type="predicted"/>
<dbReference type="CDD" id="cd21037">
    <property type="entry name" value="MLKL_NTD"/>
    <property type="match status" value="1"/>
</dbReference>
<keyword evidence="4" id="KW-1185">Reference proteome</keyword>
<dbReference type="Gene3D" id="3.40.50.300">
    <property type="entry name" value="P-loop containing nucleotide triphosphate hydrolases"/>
    <property type="match status" value="1"/>
</dbReference>
<dbReference type="InterPro" id="IPR049052">
    <property type="entry name" value="nSTAND1"/>
</dbReference>
<accession>A0AAW0AJI9</accession>
<sequence length="546" mass="60666">MEVARPSVSHKPIQTGAGGLRPLLMPPRTAPPPPPGEVNNIHIISSNVSDSTDIPFLRTIAAAVKTNQDDCMRMVARIQELLSVILRLCAEDKELAPGTLHNIGKFVESRIHAYVTVQQNAGIFKRFFRQSENAALLSECKAGLAHALDVFGIETRLVTTAEMAEMRDRAEKRHRELVELFSGQIEPKGSGGISLASKSVFEFRNSTQSTTSLIMLPPNPKIFHGRDPELRTLLQLLLQDSARVTILGPGGIGKTTLATTALHHPDVSAKFTHRYFVSCESAKNHDTLVSVIASHVGVTPSRNTSKQVLRHFSGAEPSILLLDNFETSWEPLASRAQVEEFLSLLADIPHLALLITMRGAEPPSSIRWSRPFLPPLEPLTDNAARLIFSDITDEHQQTDAEISELLKLTDNLPLAVTLVANISTFEGYETLLSRWRIERTTLFSEGPDKRSNLDLSIGEGVSEIDLLQIDFPMIRDVGRSKTALIRTSLAYLDHDKRLRVLVPIREYVKIHNPPSPSLCRPLRRHFHELLMLWNDYQHLSAAGIAQ</sequence>
<dbReference type="AlphaFoldDB" id="A0AAW0AJI9"/>
<keyword evidence="3" id="KW-0378">Hydrolase</keyword>
<dbReference type="Proteomes" id="UP001362999">
    <property type="component" value="Unassembled WGS sequence"/>
</dbReference>
<dbReference type="InterPro" id="IPR027417">
    <property type="entry name" value="P-loop_NTPase"/>
</dbReference>
<reference evidence="3 4" key="1">
    <citation type="journal article" date="2024" name="J Genomics">
        <title>Draft genome sequencing and assembly of Favolaschia claudopus CIRM-BRFM 2984 isolated from oak limbs.</title>
        <authorList>
            <person name="Navarro D."/>
            <person name="Drula E."/>
            <person name="Chaduli D."/>
            <person name="Cazenave R."/>
            <person name="Ahrendt S."/>
            <person name="Wang J."/>
            <person name="Lipzen A."/>
            <person name="Daum C."/>
            <person name="Barry K."/>
            <person name="Grigoriev I.V."/>
            <person name="Favel A."/>
            <person name="Rosso M.N."/>
            <person name="Martin F."/>
        </authorList>
    </citation>
    <scope>NUCLEOTIDE SEQUENCE [LARGE SCALE GENOMIC DNA]</scope>
    <source>
        <strain evidence="3 4">CIRM-BRFM 2984</strain>
    </source>
</reference>
<feature type="region of interest" description="Disordered" evidence="1">
    <location>
        <begin position="1"/>
        <end position="33"/>
    </location>
</feature>
<dbReference type="InterPro" id="IPR059179">
    <property type="entry name" value="MLKL-like_MCAfunc"/>
</dbReference>
<dbReference type="EMBL" id="JAWWNJ010000060">
    <property type="protein sequence ID" value="KAK7013242.1"/>
    <property type="molecule type" value="Genomic_DNA"/>
</dbReference>
<feature type="domain" description="Novel STAND NTPase 1" evidence="2">
    <location>
        <begin position="221"/>
        <end position="358"/>
    </location>
</feature>
<dbReference type="PANTHER" id="PTHR47691">
    <property type="entry name" value="REGULATOR-RELATED"/>
    <property type="match status" value="1"/>
</dbReference>
<evidence type="ECO:0000256" key="1">
    <source>
        <dbReference type="SAM" id="MobiDB-lite"/>
    </source>
</evidence>
<dbReference type="SUPFAM" id="SSF52540">
    <property type="entry name" value="P-loop containing nucleoside triphosphate hydrolases"/>
    <property type="match status" value="1"/>
</dbReference>
<dbReference type="PANTHER" id="PTHR47691:SF3">
    <property type="entry name" value="HTH-TYPE TRANSCRIPTIONAL REGULATOR RV0890C-RELATED"/>
    <property type="match status" value="1"/>
</dbReference>
<evidence type="ECO:0000313" key="4">
    <source>
        <dbReference type="Proteomes" id="UP001362999"/>
    </source>
</evidence>
<evidence type="ECO:0000259" key="2">
    <source>
        <dbReference type="Pfam" id="PF20703"/>
    </source>
</evidence>
<name>A0AAW0AJI9_9AGAR</name>
<feature type="compositionally biased region" description="Pro residues" evidence="1">
    <location>
        <begin position="24"/>
        <end position="33"/>
    </location>
</feature>